<reference evidence="3 4" key="1">
    <citation type="submission" date="2018-06" db="EMBL/GenBank/DDBJ databases">
        <title>A transcriptomic atlas of mushroom development highlights an independent origin of complex multicellularity.</title>
        <authorList>
            <consortium name="DOE Joint Genome Institute"/>
            <person name="Krizsan K."/>
            <person name="Almasi E."/>
            <person name="Merenyi Z."/>
            <person name="Sahu N."/>
            <person name="Viragh M."/>
            <person name="Koszo T."/>
            <person name="Mondo S."/>
            <person name="Kiss B."/>
            <person name="Balint B."/>
            <person name="Kues U."/>
            <person name="Barry K."/>
            <person name="Hegedus J.C."/>
            <person name="Henrissat B."/>
            <person name="Johnson J."/>
            <person name="Lipzen A."/>
            <person name="Ohm R."/>
            <person name="Nagy I."/>
            <person name="Pangilinan J."/>
            <person name="Yan J."/>
            <person name="Xiong Y."/>
            <person name="Grigoriev I.V."/>
            <person name="Hibbett D.S."/>
            <person name="Nagy L.G."/>
        </authorList>
    </citation>
    <scope>NUCLEOTIDE SEQUENCE [LARGE SCALE GENOMIC DNA]</scope>
    <source>
        <strain evidence="3 4">SZMC22713</strain>
    </source>
</reference>
<dbReference type="OrthoDB" id="2549021at2759"/>
<feature type="transmembrane region" description="Helical" evidence="1">
    <location>
        <begin position="82"/>
        <end position="102"/>
    </location>
</feature>
<name>A0A4Y7Q1G6_9AGAM</name>
<feature type="transmembrane region" description="Helical" evidence="1">
    <location>
        <begin position="114"/>
        <end position="134"/>
    </location>
</feature>
<protein>
    <recommendedName>
        <fullName evidence="2">DUF6533 domain-containing protein</fullName>
    </recommendedName>
</protein>
<keyword evidence="1" id="KW-1133">Transmembrane helix</keyword>
<keyword evidence="1" id="KW-0812">Transmembrane</keyword>
<feature type="transmembrane region" description="Helical" evidence="1">
    <location>
        <begin position="12"/>
        <end position="31"/>
    </location>
</feature>
<dbReference type="Proteomes" id="UP000294933">
    <property type="component" value="Unassembled WGS sequence"/>
</dbReference>
<accession>A0A4Y7Q1G6</accession>
<dbReference type="STRING" id="50990.A0A4Y7Q1G6"/>
<evidence type="ECO:0000259" key="2">
    <source>
        <dbReference type="Pfam" id="PF20151"/>
    </source>
</evidence>
<gene>
    <name evidence="3" type="ORF">BD410DRAFT_750322</name>
</gene>
<feature type="transmembrane region" description="Helical" evidence="1">
    <location>
        <begin position="52"/>
        <end position="70"/>
    </location>
</feature>
<organism evidence="3 4">
    <name type="scientific">Rickenella mellea</name>
    <dbReference type="NCBI Taxonomy" id="50990"/>
    <lineage>
        <taxon>Eukaryota</taxon>
        <taxon>Fungi</taxon>
        <taxon>Dikarya</taxon>
        <taxon>Basidiomycota</taxon>
        <taxon>Agaricomycotina</taxon>
        <taxon>Agaricomycetes</taxon>
        <taxon>Hymenochaetales</taxon>
        <taxon>Rickenellaceae</taxon>
        <taxon>Rickenella</taxon>
    </lineage>
</organism>
<sequence length="405" mass="45550">MPDTIETAQHFIFVTQVFFCYAVVIWDWIVCLPSEWRFVWKTSWTAVKLSYLFCRYWVIFVMPYVLFSFVSDHSLEYCQTHFKVPVALAMWNQAGAEVVLLIRTYAFFNRNQYLLWTLCCSLCGVFAYQLYVIIHQMDLLPFVSKPLAPLAFDSIVTFMTLWKAFHMRRRTGGLSSPLIQTFLREGVFYYLLISVANLVNGIFYLQPRQVISAINIPLSVMFGDVLACRLILDLRERGSVAAQLSIHTSPRLKITGGFIDGDTNSTLFDRSPSWKPPTTPLPTYRPAFVSNSAKTRSIKSVNGKKGSSGGGGHGTVNMTFADNSHDEETKQGYVGDSQRGSVELQCFPPRLPDGDMKMDDDLGLETVGLGISAAPTYHVVDVSSQEDSGEVPLSGIRIDVEKTQM</sequence>
<dbReference type="VEuPathDB" id="FungiDB:BD410DRAFT_750322"/>
<evidence type="ECO:0000313" key="4">
    <source>
        <dbReference type="Proteomes" id="UP000294933"/>
    </source>
</evidence>
<dbReference type="Pfam" id="PF20151">
    <property type="entry name" value="DUF6533"/>
    <property type="match status" value="1"/>
</dbReference>
<feature type="transmembrane region" description="Helical" evidence="1">
    <location>
        <begin position="146"/>
        <end position="165"/>
    </location>
</feature>
<proteinExistence type="predicted"/>
<keyword evidence="4" id="KW-1185">Reference proteome</keyword>
<dbReference type="InterPro" id="IPR045340">
    <property type="entry name" value="DUF6533"/>
</dbReference>
<evidence type="ECO:0000313" key="3">
    <source>
        <dbReference type="EMBL" id="TDL21002.1"/>
    </source>
</evidence>
<keyword evidence="1" id="KW-0472">Membrane</keyword>
<feature type="transmembrane region" description="Helical" evidence="1">
    <location>
        <begin position="211"/>
        <end position="232"/>
    </location>
</feature>
<dbReference type="AlphaFoldDB" id="A0A4Y7Q1G6"/>
<evidence type="ECO:0000256" key="1">
    <source>
        <dbReference type="SAM" id="Phobius"/>
    </source>
</evidence>
<feature type="transmembrane region" description="Helical" evidence="1">
    <location>
        <begin position="186"/>
        <end position="205"/>
    </location>
</feature>
<dbReference type="EMBL" id="ML170184">
    <property type="protein sequence ID" value="TDL21002.1"/>
    <property type="molecule type" value="Genomic_DNA"/>
</dbReference>
<feature type="domain" description="DUF6533" evidence="2">
    <location>
        <begin position="20"/>
        <end position="60"/>
    </location>
</feature>